<protein>
    <submittedName>
        <fullName evidence="6">IclR family transcriptional regulator</fullName>
    </submittedName>
</protein>
<feature type="domain" description="HTH iclR-type" evidence="4">
    <location>
        <begin position="6"/>
        <end position="67"/>
    </location>
</feature>
<evidence type="ECO:0000259" key="4">
    <source>
        <dbReference type="PROSITE" id="PS51077"/>
    </source>
</evidence>
<dbReference type="SMART" id="SM00346">
    <property type="entry name" value="HTH_ICLR"/>
    <property type="match status" value="1"/>
</dbReference>
<keyword evidence="2" id="KW-0238">DNA-binding</keyword>
<evidence type="ECO:0000256" key="1">
    <source>
        <dbReference type="ARBA" id="ARBA00023015"/>
    </source>
</evidence>
<dbReference type="GO" id="GO:0003677">
    <property type="term" value="F:DNA binding"/>
    <property type="evidence" value="ECO:0007669"/>
    <property type="project" value="UniProtKB-KW"/>
</dbReference>
<dbReference type="FunFam" id="1.10.10.10:FF:000056">
    <property type="entry name" value="IclR family transcriptional regulator"/>
    <property type="match status" value="1"/>
</dbReference>
<evidence type="ECO:0000256" key="3">
    <source>
        <dbReference type="ARBA" id="ARBA00023163"/>
    </source>
</evidence>
<dbReference type="Proteomes" id="UP000076335">
    <property type="component" value="Unassembled WGS sequence"/>
</dbReference>
<gene>
    <name evidence="6" type="ORF">AUP42_15340</name>
</gene>
<dbReference type="InterPro" id="IPR036388">
    <property type="entry name" value="WH-like_DNA-bd_sf"/>
</dbReference>
<evidence type="ECO:0000259" key="5">
    <source>
        <dbReference type="PROSITE" id="PS51078"/>
    </source>
</evidence>
<comment type="caution">
    <text evidence="6">The sequence shown here is derived from an EMBL/GenBank/DDBJ whole genome shotgun (WGS) entry which is preliminary data.</text>
</comment>
<dbReference type="PROSITE" id="PS51077">
    <property type="entry name" value="HTH_ICLR"/>
    <property type="match status" value="1"/>
</dbReference>
<feature type="domain" description="IclR-ED" evidence="5">
    <location>
        <begin position="68"/>
        <end position="226"/>
    </location>
</feature>
<dbReference type="PROSITE" id="PS51078">
    <property type="entry name" value="ICLR_ED"/>
    <property type="match status" value="1"/>
</dbReference>
<dbReference type="Pfam" id="PF01614">
    <property type="entry name" value="IclR_C"/>
    <property type="match status" value="1"/>
</dbReference>
<dbReference type="PANTHER" id="PTHR30136">
    <property type="entry name" value="HELIX-TURN-HELIX TRANSCRIPTIONAL REGULATOR, ICLR FAMILY"/>
    <property type="match status" value="1"/>
</dbReference>
<dbReference type="InterPro" id="IPR029016">
    <property type="entry name" value="GAF-like_dom_sf"/>
</dbReference>
<organism evidence="6 7">
    <name type="scientific">Thalassospira lucentensis</name>
    <dbReference type="NCBI Taxonomy" id="168935"/>
    <lineage>
        <taxon>Bacteria</taxon>
        <taxon>Pseudomonadati</taxon>
        <taxon>Pseudomonadota</taxon>
        <taxon>Alphaproteobacteria</taxon>
        <taxon>Rhodospirillales</taxon>
        <taxon>Thalassospiraceae</taxon>
        <taxon>Thalassospira</taxon>
    </lineage>
</organism>
<dbReference type="Gene3D" id="1.10.10.10">
    <property type="entry name" value="Winged helix-like DNA-binding domain superfamily/Winged helix DNA-binding domain"/>
    <property type="match status" value="1"/>
</dbReference>
<dbReference type="InterPro" id="IPR005471">
    <property type="entry name" value="Tscrpt_reg_IclR_N"/>
</dbReference>
<dbReference type="GO" id="GO:0045892">
    <property type="term" value="P:negative regulation of DNA-templated transcription"/>
    <property type="evidence" value="ECO:0007669"/>
    <property type="project" value="TreeGrafter"/>
</dbReference>
<name>A0A154LA40_9PROT</name>
<reference evidence="6 7" key="1">
    <citation type="submission" date="2015-12" db="EMBL/GenBank/DDBJ databases">
        <title>Genome sequence of Thalassospira lucentensis MCCC 1A02072.</title>
        <authorList>
            <person name="Lu L."/>
            <person name="Lai Q."/>
            <person name="Shao Z."/>
            <person name="Qian P."/>
        </authorList>
    </citation>
    <scope>NUCLEOTIDE SEQUENCE [LARGE SCALE GENOMIC DNA]</scope>
    <source>
        <strain evidence="6 7">MCCC 1A02072</strain>
    </source>
</reference>
<dbReference type="InterPro" id="IPR036390">
    <property type="entry name" value="WH_DNA-bd_sf"/>
</dbReference>
<dbReference type="GO" id="GO:0003700">
    <property type="term" value="F:DNA-binding transcription factor activity"/>
    <property type="evidence" value="ECO:0007669"/>
    <property type="project" value="TreeGrafter"/>
</dbReference>
<dbReference type="InterPro" id="IPR014757">
    <property type="entry name" value="Tscrpt_reg_IclR_C"/>
</dbReference>
<dbReference type="Gene3D" id="3.30.450.40">
    <property type="match status" value="2"/>
</dbReference>
<evidence type="ECO:0000313" key="7">
    <source>
        <dbReference type="Proteomes" id="UP000076335"/>
    </source>
</evidence>
<dbReference type="Pfam" id="PF09339">
    <property type="entry name" value="HTH_IclR"/>
    <property type="match status" value="1"/>
</dbReference>
<keyword evidence="3" id="KW-0804">Transcription</keyword>
<accession>A0A154LA40</accession>
<dbReference type="AlphaFoldDB" id="A0A154LA40"/>
<evidence type="ECO:0000313" key="6">
    <source>
        <dbReference type="EMBL" id="KZB66898.1"/>
    </source>
</evidence>
<dbReference type="OrthoDB" id="6166718at2"/>
<sequence length="226" mass="24923">MSEQNVSAVERALIILDAFTDRDADLSLKDLSERTGMYKSTITRLAGTLESRGFLAISGRGRYRLGPALWRLGSIYRRSFRMDDVVRPHLTALVLASGETASFYVPEGENRLCLFRENSPSSLRHHLEEGAILPCDRGAAGHVIRAWGDGVDDRAIDVLDAGFAQSEGERDPDISAIAVPVLDRQNRLLGVLTLSGPLSRFNQLKRDEAIFFLKKHALDCGRALSA</sequence>
<proteinExistence type="predicted"/>
<dbReference type="RefSeq" id="WP_062950285.1">
    <property type="nucleotide sequence ID" value="NZ_LPVY01000005.1"/>
</dbReference>
<dbReference type="InterPro" id="IPR050707">
    <property type="entry name" value="HTH_MetabolicPath_Reg"/>
</dbReference>
<dbReference type="SUPFAM" id="SSF55781">
    <property type="entry name" value="GAF domain-like"/>
    <property type="match status" value="1"/>
</dbReference>
<dbReference type="SUPFAM" id="SSF46785">
    <property type="entry name" value="Winged helix' DNA-binding domain"/>
    <property type="match status" value="1"/>
</dbReference>
<evidence type="ECO:0000256" key="2">
    <source>
        <dbReference type="ARBA" id="ARBA00023125"/>
    </source>
</evidence>
<dbReference type="EMBL" id="LPVY01000005">
    <property type="protein sequence ID" value="KZB66898.1"/>
    <property type="molecule type" value="Genomic_DNA"/>
</dbReference>
<keyword evidence="1" id="KW-0805">Transcription regulation</keyword>
<dbReference type="PANTHER" id="PTHR30136:SF39">
    <property type="entry name" value="TRANSCRIPTIONAL REGULATORY PROTEIN"/>
    <property type="match status" value="1"/>
</dbReference>